<feature type="non-terminal residue" evidence="1">
    <location>
        <position position="1"/>
    </location>
</feature>
<protein>
    <submittedName>
        <fullName evidence="1">Ribonuclease P protein component</fullName>
    </submittedName>
</protein>
<gene>
    <name evidence="1" type="ORF">ENK37_06215</name>
</gene>
<name>A0A7C4V6E7_9DEIN</name>
<sequence>ADFHELARDLMRALDKSGLLRHHPAKGRAPRRSM</sequence>
<dbReference type="EMBL" id="DRPZ01000167">
    <property type="protein sequence ID" value="HGY09631.1"/>
    <property type="molecule type" value="Genomic_DNA"/>
</dbReference>
<comment type="caution">
    <text evidence="1">The sequence shown here is derived from an EMBL/GenBank/DDBJ whole genome shotgun (WGS) entry which is preliminary data.</text>
</comment>
<evidence type="ECO:0000313" key="1">
    <source>
        <dbReference type="EMBL" id="HGY09631.1"/>
    </source>
</evidence>
<reference evidence="1" key="1">
    <citation type="journal article" date="2020" name="mSystems">
        <title>Genome- and Community-Level Interaction Insights into Carbon Utilization and Element Cycling Functions of Hydrothermarchaeota in Hydrothermal Sediment.</title>
        <authorList>
            <person name="Zhou Z."/>
            <person name="Liu Y."/>
            <person name="Xu W."/>
            <person name="Pan J."/>
            <person name="Luo Z.H."/>
            <person name="Li M."/>
        </authorList>
    </citation>
    <scope>NUCLEOTIDE SEQUENCE [LARGE SCALE GENOMIC DNA]</scope>
    <source>
        <strain evidence="1">HyVt-570</strain>
    </source>
</reference>
<proteinExistence type="predicted"/>
<dbReference type="Proteomes" id="UP000885759">
    <property type="component" value="Unassembled WGS sequence"/>
</dbReference>
<dbReference type="AlphaFoldDB" id="A0A7C4V6E7"/>
<accession>A0A7C4V6E7</accession>
<organism evidence="1">
    <name type="scientific">Oceanithermus profundus</name>
    <dbReference type="NCBI Taxonomy" id="187137"/>
    <lineage>
        <taxon>Bacteria</taxon>
        <taxon>Thermotogati</taxon>
        <taxon>Deinococcota</taxon>
        <taxon>Deinococci</taxon>
        <taxon>Thermales</taxon>
        <taxon>Thermaceae</taxon>
        <taxon>Oceanithermus</taxon>
    </lineage>
</organism>